<gene>
    <name evidence="1" type="primary">hasA_1</name>
    <name evidence="1" type="ORF">ERS008502_02737</name>
</gene>
<reference evidence="1 2" key="1">
    <citation type="submission" date="2015-03" db="EMBL/GenBank/DDBJ databases">
        <authorList>
            <consortium name="Pathogen Informatics"/>
            <person name="Murphy D."/>
        </authorList>
    </citation>
    <scope>NUCLEOTIDE SEQUENCE [LARGE SCALE GENOMIC DNA]</scope>
    <source>
        <strain evidence="1 2">FE82747</strain>
    </source>
</reference>
<evidence type="ECO:0000313" key="1">
    <source>
        <dbReference type="EMBL" id="CNI26251.1"/>
    </source>
</evidence>
<proteinExistence type="predicted"/>
<dbReference type="SUPFAM" id="SSF54621">
    <property type="entry name" value="Heme-binding protein A (HasA)"/>
    <property type="match status" value="1"/>
</dbReference>
<dbReference type="RefSeq" id="WP_049648031.1">
    <property type="nucleotide sequence ID" value="NZ_CABHYS010000031.1"/>
</dbReference>
<dbReference type="Proteomes" id="UP000040841">
    <property type="component" value="Unassembled WGS sequence"/>
</dbReference>
<evidence type="ECO:0000313" key="2">
    <source>
        <dbReference type="Proteomes" id="UP000040841"/>
    </source>
</evidence>
<dbReference type="AlphaFoldDB" id="A0AA36PJU2"/>
<dbReference type="EMBL" id="CQBM01000006">
    <property type="protein sequence ID" value="CNI26251.1"/>
    <property type="molecule type" value="Genomic_DNA"/>
</dbReference>
<protein>
    <submittedName>
        <fullName evidence="1">Hemophore HasA</fullName>
    </submittedName>
</protein>
<sequence length="200" mass="21352">MSTTIQYNSEFADFSISSYLNSWAESFGDIDQAATKDRGQFAGGGMFDGTQYSIGSSHDTEMGMIVEGTLSYAFAAHAFHGQINSMQFGKDLAANPNGVGQILEEVQVTFNGLDISGEFDSTKSVAENRDTDMQKSVHGLMKGNADPMLDILKAKGIDVDTKFKDLDIASQLDTTSDVMADSPVVDTVGASDSVEILMAA</sequence>
<dbReference type="InterPro" id="IPR036912">
    <property type="entry name" value="HasA_haem-bd_sf"/>
</dbReference>
<accession>A0AA36PJU2</accession>
<dbReference type="Gene3D" id="3.30.1500.10">
    <property type="entry name" value="Haem-binding HasA"/>
    <property type="match status" value="1"/>
</dbReference>
<comment type="caution">
    <text evidence="1">The sequence shown here is derived from an EMBL/GenBank/DDBJ whole genome shotgun (WGS) entry which is preliminary data.</text>
</comment>
<dbReference type="Pfam" id="PF06438">
    <property type="entry name" value="HasA"/>
    <property type="match status" value="1"/>
</dbReference>
<name>A0AA36PJU2_YERMO</name>
<dbReference type="InterPro" id="IPR010495">
    <property type="entry name" value="HasA_haem-bd"/>
</dbReference>
<organism evidence="1 2">
    <name type="scientific">Yersinia mollaretii</name>
    <dbReference type="NCBI Taxonomy" id="33060"/>
    <lineage>
        <taxon>Bacteria</taxon>
        <taxon>Pseudomonadati</taxon>
        <taxon>Pseudomonadota</taxon>
        <taxon>Gammaproteobacteria</taxon>
        <taxon>Enterobacterales</taxon>
        <taxon>Yersiniaceae</taxon>
        <taxon>Yersinia</taxon>
    </lineage>
</organism>